<proteinExistence type="predicted"/>
<gene>
    <name evidence="2" type="ORF">E4U13_004078</name>
</gene>
<name>A0A9P7PWQ5_9HYPO</name>
<accession>A0A9P7PWQ5</accession>
<feature type="compositionally biased region" description="Polar residues" evidence="1">
    <location>
        <begin position="283"/>
        <end position="293"/>
    </location>
</feature>
<dbReference type="Proteomes" id="UP000732380">
    <property type="component" value="Unassembled WGS sequence"/>
</dbReference>
<sequence length="365" mass="41751">MDAQPQPDAPIILHSLGSHEQWRAWLHQIQSCAVAYNIWDNINPDHPVPFLEEPKTPAFTTQGDTAWKEDRDREYHSILCNRLMLQYDEYAKQQRSKEHLFDLICSTVEMSLQTAYFDPEMTFIEWIPRLKDALWVDDHSEKKQARERYHEALEPMQSPQHWNAWLAEYNEAASLAKLYGVPEVLQIHALMKDFASAVANVAPTWAATFLETGRFEPLMSRKEMARRFREHMKVQCHLDSGKSRAGASSTADDGAASRGNKRNASSATDNAPPAKKNKRRNAPPNSSRQASSNKRQRGHKPANAGERCPACGERHGIKGCYYIHKELAPRWWKPKKSTQSLIELRSKNDTSFQTLLREEGKSVST</sequence>
<feature type="region of interest" description="Disordered" evidence="1">
    <location>
        <begin position="236"/>
        <end position="309"/>
    </location>
</feature>
<organism evidence="2 3">
    <name type="scientific">Claviceps humidiphila</name>
    <dbReference type="NCBI Taxonomy" id="1294629"/>
    <lineage>
        <taxon>Eukaryota</taxon>
        <taxon>Fungi</taxon>
        <taxon>Dikarya</taxon>
        <taxon>Ascomycota</taxon>
        <taxon>Pezizomycotina</taxon>
        <taxon>Sordariomycetes</taxon>
        <taxon>Hypocreomycetidae</taxon>
        <taxon>Hypocreales</taxon>
        <taxon>Clavicipitaceae</taxon>
        <taxon>Claviceps</taxon>
    </lineage>
</organism>
<evidence type="ECO:0000313" key="2">
    <source>
        <dbReference type="EMBL" id="KAG6112937.1"/>
    </source>
</evidence>
<evidence type="ECO:0008006" key="4">
    <source>
        <dbReference type="Google" id="ProtNLM"/>
    </source>
</evidence>
<dbReference type="EMBL" id="SRQM01000315">
    <property type="protein sequence ID" value="KAG6112937.1"/>
    <property type="molecule type" value="Genomic_DNA"/>
</dbReference>
<keyword evidence="3" id="KW-1185">Reference proteome</keyword>
<protein>
    <recommendedName>
        <fullName evidence="4">Gag protein</fullName>
    </recommendedName>
</protein>
<comment type="caution">
    <text evidence="2">The sequence shown here is derived from an EMBL/GenBank/DDBJ whole genome shotgun (WGS) entry which is preliminary data.</text>
</comment>
<dbReference type="AlphaFoldDB" id="A0A9P7PWQ5"/>
<feature type="compositionally biased region" description="Low complexity" evidence="1">
    <location>
        <begin position="243"/>
        <end position="258"/>
    </location>
</feature>
<reference evidence="2 3" key="1">
    <citation type="journal article" date="2020" name="bioRxiv">
        <title>Whole genome comparisons of ergot fungi reveals the divergence and evolution of species within the genus Claviceps are the result of varying mechanisms driving genome evolution and host range expansion.</title>
        <authorList>
            <person name="Wyka S.A."/>
            <person name="Mondo S.J."/>
            <person name="Liu M."/>
            <person name="Dettman J."/>
            <person name="Nalam V."/>
            <person name="Broders K.D."/>
        </authorList>
    </citation>
    <scope>NUCLEOTIDE SEQUENCE [LARGE SCALE GENOMIC DNA]</scope>
    <source>
        <strain evidence="2 3">LM576</strain>
    </source>
</reference>
<evidence type="ECO:0000256" key="1">
    <source>
        <dbReference type="SAM" id="MobiDB-lite"/>
    </source>
</evidence>
<evidence type="ECO:0000313" key="3">
    <source>
        <dbReference type="Proteomes" id="UP000732380"/>
    </source>
</evidence>